<dbReference type="Gene3D" id="2.60.120.1440">
    <property type="match status" value="1"/>
</dbReference>
<dbReference type="Proteomes" id="UP000502756">
    <property type="component" value="Chromosome"/>
</dbReference>
<evidence type="ECO:0000313" key="5">
    <source>
        <dbReference type="Proteomes" id="UP000502756"/>
    </source>
</evidence>
<feature type="domain" description="FecR protein" evidence="2">
    <location>
        <begin position="134"/>
        <end position="232"/>
    </location>
</feature>
<accession>A0A6M5YAL1</accession>
<feature type="domain" description="Protein FecR C-terminal" evidence="3">
    <location>
        <begin position="279"/>
        <end position="345"/>
    </location>
</feature>
<protein>
    <submittedName>
        <fullName evidence="4">DUF4974 domain-containing protein</fullName>
    </submittedName>
</protein>
<reference evidence="4 5" key="1">
    <citation type="submission" date="2020-05" db="EMBL/GenBank/DDBJ databases">
        <title>Genome sequencing of Spirosoma sp. TS118.</title>
        <authorList>
            <person name="Lee J.-H."/>
            <person name="Jeong S."/>
            <person name="Zhao L."/>
            <person name="Jung J.-H."/>
            <person name="Kim M.-K."/>
            <person name="Lim S."/>
        </authorList>
    </citation>
    <scope>NUCLEOTIDE SEQUENCE [LARGE SCALE GENOMIC DNA]</scope>
    <source>
        <strain evidence="4 5">TS118</strain>
    </source>
</reference>
<keyword evidence="1" id="KW-0812">Transmembrane</keyword>
<dbReference type="InterPro" id="IPR012373">
    <property type="entry name" value="Ferrdict_sens_TM"/>
</dbReference>
<name>A0A6M5YAL1_9BACT</name>
<dbReference type="PANTHER" id="PTHR30273">
    <property type="entry name" value="PERIPLASMIC SIGNAL SENSOR AND SIGMA FACTOR ACTIVATOR FECR-RELATED"/>
    <property type="match status" value="1"/>
</dbReference>
<dbReference type="Pfam" id="PF04773">
    <property type="entry name" value="FecR"/>
    <property type="match status" value="1"/>
</dbReference>
<sequence length="350" mass="39782">MQQQYQQFTVRDFVLDDAFRRWVFQPDEQSMTFWHTFMLKHPGQQVAIDEAASLLLHLGTTYHDLTDASQQRIQQVLMQAFDERNASATPVRPMVTRQGWLGQRLYRRVAASAAVVLLVTAGLIWFKFSPHQERVHTAFGETRTVQLPDGSTVVLNGNSTLTFASNWPSDKPREVWLDGEAFFNVAKKPHRRGHVKFVTHASGLDITVLGTQFNVQTRRGQTAVTLVEGRVQLSKPDMPSGQIVEMKPGQFASTQPNIQRVDIRTEKPQLHTSWVQHQFAFENTALGEIAQQLRDTYGLEIIFEDSTLANRRFTGNLTNQSIETLLTTLSITFDLAVRQDGKRVVLEHNP</sequence>
<dbReference type="GO" id="GO:0016989">
    <property type="term" value="F:sigma factor antagonist activity"/>
    <property type="evidence" value="ECO:0007669"/>
    <property type="project" value="TreeGrafter"/>
</dbReference>
<dbReference type="InterPro" id="IPR032508">
    <property type="entry name" value="FecR_C"/>
</dbReference>
<keyword evidence="5" id="KW-1185">Reference proteome</keyword>
<dbReference type="Pfam" id="PF16344">
    <property type="entry name" value="FecR_C"/>
    <property type="match status" value="1"/>
</dbReference>
<proteinExistence type="predicted"/>
<dbReference type="InterPro" id="IPR006860">
    <property type="entry name" value="FecR"/>
</dbReference>
<dbReference type="RefSeq" id="WP_171740854.1">
    <property type="nucleotide sequence ID" value="NZ_CP053435.1"/>
</dbReference>
<dbReference type="KEGG" id="stae:HNV11_17325"/>
<evidence type="ECO:0000313" key="4">
    <source>
        <dbReference type="EMBL" id="QJW91009.1"/>
    </source>
</evidence>
<dbReference type="EMBL" id="CP053435">
    <property type="protein sequence ID" value="QJW91009.1"/>
    <property type="molecule type" value="Genomic_DNA"/>
</dbReference>
<keyword evidence="1" id="KW-1133">Transmembrane helix</keyword>
<dbReference type="Gene3D" id="3.55.50.30">
    <property type="match status" value="1"/>
</dbReference>
<evidence type="ECO:0000256" key="1">
    <source>
        <dbReference type="SAM" id="Phobius"/>
    </source>
</evidence>
<feature type="transmembrane region" description="Helical" evidence="1">
    <location>
        <begin position="105"/>
        <end position="126"/>
    </location>
</feature>
<gene>
    <name evidence="4" type="ORF">HNV11_17325</name>
</gene>
<dbReference type="PIRSF" id="PIRSF018266">
    <property type="entry name" value="FecR"/>
    <property type="match status" value="1"/>
</dbReference>
<evidence type="ECO:0000259" key="2">
    <source>
        <dbReference type="Pfam" id="PF04773"/>
    </source>
</evidence>
<keyword evidence="1" id="KW-0472">Membrane</keyword>
<organism evidence="4 5">
    <name type="scientific">Spirosoma taeanense</name>
    <dbReference type="NCBI Taxonomy" id="2735870"/>
    <lineage>
        <taxon>Bacteria</taxon>
        <taxon>Pseudomonadati</taxon>
        <taxon>Bacteroidota</taxon>
        <taxon>Cytophagia</taxon>
        <taxon>Cytophagales</taxon>
        <taxon>Cytophagaceae</taxon>
        <taxon>Spirosoma</taxon>
    </lineage>
</organism>
<evidence type="ECO:0000259" key="3">
    <source>
        <dbReference type="Pfam" id="PF16344"/>
    </source>
</evidence>
<dbReference type="AlphaFoldDB" id="A0A6M5YAL1"/>
<dbReference type="PANTHER" id="PTHR30273:SF2">
    <property type="entry name" value="PROTEIN FECR"/>
    <property type="match status" value="1"/>
</dbReference>